<protein>
    <submittedName>
        <fullName evidence="2">Uncharacterized protein</fullName>
    </submittedName>
</protein>
<gene>
    <name evidence="2" type="ORF">Ahy_A05g025164</name>
</gene>
<feature type="region of interest" description="Disordered" evidence="1">
    <location>
        <begin position="436"/>
        <end position="456"/>
    </location>
</feature>
<feature type="region of interest" description="Disordered" evidence="1">
    <location>
        <begin position="181"/>
        <end position="211"/>
    </location>
</feature>
<accession>A0A445D844</accession>
<evidence type="ECO:0000256" key="1">
    <source>
        <dbReference type="SAM" id="MobiDB-lite"/>
    </source>
</evidence>
<comment type="caution">
    <text evidence="2">The sequence shown here is derived from an EMBL/GenBank/DDBJ whole genome shotgun (WGS) entry which is preliminary data.</text>
</comment>
<sequence length="583" mass="66544">MISSASFPASLLATNFIGRSVAPPSVRVRSRPLVSFATIIPAVSMILCSRLRNRLIPNKLMRIMQKERASKGAFYGAVSACAESMWHDKGENAWLYYFQTTDSFCVKADHTQIVMYVENLVSRGYANVPWAKEDKVKSKVDGFGENVRNCNGVRNLGSTLGSNRGVIVWMEAKLDDGVNRGAGIQEDASSEKHYETNERLTGDNKADSCDEGVEGEATEYRDVLMLTEADMMRKVFCTDEAAYEFYKRYDKCHGFGIYKGDSRKDDNRRVIRRSFRDMNCSAMAHINGMQGHGVPTSKILGYMAGWLYSNMDIEEFEAEWDATIVEYRLHDSFWAKKTYDMPKIWANVYLKNKFCVGFHTTSRCEGINVNVKKFLNSRHSILELVQNVELMVREYRNNELETHFKSIHGIPVITTCLEVRREIEVEDYGIPGRPLTAACDQKGPSTKGRDTPNVKDPIVVKTKGAPRINKMSGRKRQCSMCRKARHTKRHYTENCEVNMQAEPPEDEKAAELGSEAAEPVDDSYVEESWFWPNEGGQTRDIRFESWDCVFPMYFNNDNCVKIEEMMHDIIRVTERLASNPRQV</sequence>
<feature type="compositionally biased region" description="Basic and acidic residues" evidence="1">
    <location>
        <begin position="189"/>
        <end position="208"/>
    </location>
</feature>
<dbReference type="AlphaFoldDB" id="A0A445D844"/>
<reference evidence="2 3" key="1">
    <citation type="submission" date="2019-01" db="EMBL/GenBank/DDBJ databases">
        <title>Sequencing of cultivated peanut Arachis hypogaea provides insights into genome evolution and oil improvement.</title>
        <authorList>
            <person name="Chen X."/>
        </authorList>
    </citation>
    <scope>NUCLEOTIDE SEQUENCE [LARGE SCALE GENOMIC DNA]</scope>
    <source>
        <strain evidence="3">cv. Fuhuasheng</strain>
        <tissue evidence="2">Leaves</tissue>
    </source>
</reference>
<dbReference type="PANTHER" id="PTHR47718:SF7">
    <property type="entry name" value="PROTEIN FAR1-RELATED SEQUENCE"/>
    <property type="match status" value="1"/>
</dbReference>
<evidence type="ECO:0000313" key="2">
    <source>
        <dbReference type="EMBL" id="RYR59299.1"/>
    </source>
</evidence>
<dbReference type="EMBL" id="SDMP01000005">
    <property type="protein sequence ID" value="RYR59299.1"/>
    <property type="molecule type" value="Genomic_DNA"/>
</dbReference>
<organism evidence="2 3">
    <name type="scientific">Arachis hypogaea</name>
    <name type="common">Peanut</name>
    <dbReference type="NCBI Taxonomy" id="3818"/>
    <lineage>
        <taxon>Eukaryota</taxon>
        <taxon>Viridiplantae</taxon>
        <taxon>Streptophyta</taxon>
        <taxon>Embryophyta</taxon>
        <taxon>Tracheophyta</taxon>
        <taxon>Spermatophyta</taxon>
        <taxon>Magnoliopsida</taxon>
        <taxon>eudicotyledons</taxon>
        <taxon>Gunneridae</taxon>
        <taxon>Pentapetalae</taxon>
        <taxon>rosids</taxon>
        <taxon>fabids</taxon>
        <taxon>Fabales</taxon>
        <taxon>Fabaceae</taxon>
        <taxon>Papilionoideae</taxon>
        <taxon>50 kb inversion clade</taxon>
        <taxon>dalbergioids sensu lato</taxon>
        <taxon>Dalbergieae</taxon>
        <taxon>Pterocarpus clade</taxon>
        <taxon>Arachis</taxon>
    </lineage>
</organism>
<proteinExistence type="predicted"/>
<evidence type="ECO:0000313" key="3">
    <source>
        <dbReference type="Proteomes" id="UP000289738"/>
    </source>
</evidence>
<keyword evidence="3" id="KW-1185">Reference proteome</keyword>
<name>A0A445D844_ARAHY</name>
<dbReference type="PANTHER" id="PTHR47718">
    <property type="entry name" value="OS01G0519700 PROTEIN"/>
    <property type="match status" value="1"/>
</dbReference>
<dbReference type="Proteomes" id="UP000289738">
    <property type="component" value="Chromosome A05"/>
</dbReference>